<dbReference type="PROSITE" id="PS50109">
    <property type="entry name" value="HIS_KIN"/>
    <property type="match status" value="1"/>
</dbReference>
<keyword evidence="5" id="KW-0808">Transferase</keyword>
<dbReference type="InterPro" id="IPR036097">
    <property type="entry name" value="HisK_dim/P_sf"/>
</dbReference>
<feature type="domain" description="Histidine kinase" evidence="12">
    <location>
        <begin position="276"/>
        <end position="524"/>
    </location>
</feature>
<comment type="catalytic activity">
    <reaction evidence="1">
        <text>ATP + protein L-histidine = ADP + protein N-phospho-L-histidine.</text>
        <dbReference type="EC" id="2.7.13.3"/>
    </reaction>
</comment>
<keyword evidence="14" id="KW-1185">Reference proteome</keyword>
<dbReference type="RefSeq" id="WP_201847973.1">
    <property type="nucleotide sequence ID" value="NZ_JABBYC010000023.1"/>
</dbReference>
<evidence type="ECO:0000256" key="3">
    <source>
        <dbReference type="ARBA" id="ARBA00012438"/>
    </source>
</evidence>
<keyword evidence="10" id="KW-0472">Membrane</keyword>
<dbReference type="GO" id="GO:0016301">
    <property type="term" value="F:kinase activity"/>
    <property type="evidence" value="ECO:0007669"/>
    <property type="project" value="UniProtKB-KW"/>
</dbReference>
<dbReference type="SMART" id="SM00387">
    <property type="entry name" value="HATPase_c"/>
    <property type="match status" value="1"/>
</dbReference>
<dbReference type="InterPro" id="IPR003661">
    <property type="entry name" value="HisK_dim/P_dom"/>
</dbReference>
<feature type="region of interest" description="Disordered" evidence="11">
    <location>
        <begin position="48"/>
        <end position="86"/>
    </location>
</feature>
<proteinExistence type="predicted"/>
<evidence type="ECO:0000256" key="8">
    <source>
        <dbReference type="ARBA" id="ARBA00022989"/>
    </source>
</evidence>
<dbReference type="SUPFAM" id="SSF47384">
    <property type="entry name" value="Homodimeric domain of signal transducing histidine kinase"/>
    <property type="match status" value="1"/>
</dbReference>
<dbReference type="EC" id="2.7.13.3" evidence="3"/>
<evidence type="ECO:0000256" key="9">
    <source>
        <dbReference type="ARBA" id="ARBA00023012"/>
    </source>
</evidence>
<dbReference type="EMBL" id="JABBYC010000023">
    <property type="protein sequence ID" value="MBL0887193.1"/>
    <property type="molecule type" value="Genomic_DNA"/>
</dbReference>
<dbReference type="Gene3D" id="3.30.565.10">
    <property type="entry name" value="Histidine kinase-like ATPase, C-terminal domain"/>
    <property type="match status" value="1"/>
</dbReference>
<dbReference type="Pfam" id="PF00512">
    <property type="entry name" value="HisKA"/>
    <property type="match status" value="1"/>
</dbReference>
<protein>
    <recommendedName>
        <fullName evidence="3">histidine kinase</fullName>
        <ecNumber evidence="3">2.7.13.3</ecNumber>
    </recommendedName>
</protein>
<dbReference type="Pfam" id="PF02518">
    <property type="entry name" value="HATPase_c"/>
    <property type="match status" value="1"/>
</dbReference>
<organism evidence="13 14">
    <name type="scientific">Myceligenerans indicum</name>
    <dbReference type="NCBI Taxonomy" id="2593663"/>
    <lineage>
        <taxon>Bacteria</taxon>
        <taxon>Bacillati</taxon>
        <taxon>Actinomycetota</taxon>
        <taxon>Actinomycetes</taxon>
        <taxon>Micrococcales</taxon>
        <taxon>Promicromonosporaceae</taxon>
        <taxon>Myceligenerans</taxon>
    </lineage>
</organism>
<dbReference type="Gene3D" id="1.10.287.130">
    <property type="match status" value="1"/>
</dbReference>
<name>A0ABS1LN25_9MICO</name>
<dbReference type="InterPro" id="IPR004358">
    <property type="entry name" value="Sig_transdc_His_kin-like_C"/>
</dbReference>
<dbReference type="InterPro" id="IPR003594">
    <property type="entry name" value="HATPase_dom"/>
</dbReference>
<evidence type="ECO:0000256" key="5">
    <source>
        <dbReference type="ARBA" id="ARBA00022679"/>
    </source>
</evidence>
<evidence type="ECO:0000313" key="14">
    <source>
        <dbReference type="Proteomes" id="UP000675409"/>
    </source>
</evidence>
<dbReference type="InterPro" id="IPR005467">
    <property type="entry name" value="His_kinase_dom"/>
</dbReference>
<feature type="region of interest" description="Disordered" evidence="11">
    <location>
        <begin position="356"/>
        <end position="390"/>
    </location>
</feature>
<accession>A0ABS1LN25</accession>
<evidence type="ECO:0000256" key="11">
    <source>
        <dbReference type="SAM" id="MobiDB-lite"/>
    </source>
</evidence>
<dbReference type="PANTHER" id="PTHR45436">
    <property type="entry name" value="SENSOR HISTIDINE KINASE YKOH"/>
    <property type="match status" value="1"/>
</dbReference>
<keyword evidence="8" id="KW-1133">Transmembrane helix</keyword>
<dbReference type="InterPro" id="IPR036890">
    <property type="entry name" value="HATPase_C_sf"/>
</dbReference>
<evidence type="ECO:0000256" key="2">
    <source>
        <dbReference type="ARBA" id="ARBA00004236"/>
    </source>
</evidence>
<keyword evidence="4" id="KW-0597">Phosphoprotein</keyword>
<keyword evidence="7 13" id="KW-0418">Kinase</keyword>
<dbReference type="SUPFAM" id="SSF55874">
    <property type="entry name" value="ATPase domain of HSP90 chaperone/DNA topoisomerase II/histidine kinase"/>
    <property type="match status" value="1"/>
</dbReference>
<dbReference type="PRINTS" id="PR00344">
    <property type="entry name" value="BCTRLSENSOR"/>
</dbReference>
<evidence type="ECO:0000313" key="13">
    <source>
        <dbReference type="EMBL" id="MBL0887193.1"/>
    </source>
</evidence>
<evidence type="ECO:0000256" key="4">
    <source>
        <dbReference type="ARBA" id="ARBA00022553"/>
    </source>
</evidence>
<reference evidence="13 14" key="1">
    <citation type="journal article" date="2021" name="Arch. Microbiol.">
        <title>Myceligenerans indicum sp. nov., an actinobacterium isolated from mangrove sediment of Sundarbans, India.</title>
        <authorList>
            <person name="Asha K."/>
            <person name="Bhadury P."/>
        </authorList>
    </citation>
    <scope>NUCLEOTIDE SEQUENCE [LARGE SCALE GENOMIC DNA]</scope>
    <source>
        <strain evidence="13 14">I2</strain>
    </source>
</reference>
<evidence type="ECO:0000256" key="10">
    <source>
        <dbReference type="ARBA" id="ARBA00023136"/>
    </source>
</evidence>
<dbReference type="CDD" id="cd00075">
    <property type="entry name" value="HATPase"/>
    <property type="match status" value="1"/>
</dbReference>
<keyword evidence="9" id="KW-0902">Two-component regulatory system</keyword>
<dbReference type="InterPro" id="IPR050428">
    <property type="entry name" value="TCS_sensor_his_kinase"/>
</dbReference>
<dbReference type="SMART" id="SM00388">
    <property type="entry name" value="HisKA"/>
    <property type="match status" value="1"/>
</dbReference>
<evidence type="ECO:0000256" key="1">
    <source>
        <dbReference type="ARBA" id="ARBA00000085"/>
    </source>
</evidence>
<dbReference type="PANTHER" id="PTHR45436:SF5">
    <property type="entry name" value="SENSOR HISTIDINE KINASE TRCS"/>
    <property type="match status" value="1"/>
</dbReference>
<gene>
    <name evidence="13" type="ORF">HGK34_13055</name>
</gene>
<evidence type="ECO:0000256" key="7">
    <source>
        <dbReference type="ARBA" id="ARBA00022777"/>
    </source>
</evidence>
<dbReference type="Proteomes" id="UP000675409">
    <property type="component" value="Unassembled WGS sequence"/>
</dbReference>
<sequence>MTLLPATLRARLVATLLLVLLAFTLVVGIASTFALRSQLTDQLDTELTEASRRAANPPPQRVRDRMQLPDRTSPDTDATETPSAPWLGQNAGTLVIVYTDGEVSRAGYLTGEGAFSTLTEEQITTLQTVPADDRPHPVDVPDLGAYRAVATTTSQGEPSIIAMPTSDVTGTLTRYVAVEFVIGASGIALAAAAGTWLVRRSLRPLNEVAAAAVNASDLELARGEVGAIPRVPSSHTDERTEAGKVGAALNRLLGHVERALTARHDSESQVRQFVADASHELRTPLASVRGYAELARRPGADVDHALTRIEAESQRMGGLVNDLLLLARLDAGRPLEREPVDLVALAADAVSDAHAASPDHTWELDLPCDPSGGSGDDAGDDAEAGPPEAVVPGDEARLRQVFANLLGNARMHTPAGTRVVVSVRTERTPSAPTGTGRVPDEPADRATAVVAVSDDGPGIPADLRSTLFQRFTRGDRARGHSHGSTGLGLAIVAAIVTAHGGEVTVTDRPDGDGTTMEVRIPLEPTGR</sequence>
<dbReference type="CDD" id="cd00082">
    <property type="entry name" value="HisKA"/>
    <property type="match status" value="1"/>
</dbReference>
<comment type="caution">
    <text evidence="13">The sequence shown here is derived from an EMBL/GenBank/DDBJ whole genome shotgun (WGS) entry which is preliminary data.</text>
</comment>
<feature type="compositionally biased region" description="Basic and acidic residues" evidence="11">
    <location>
        <begin position="61"/>
        <end position="74"/>
    </location>
</feature>
<keyword evidence="6" id="KW-0812">Transmembrane</keyword>
<comment type="subcellular location">
    <subcellularLocation>
        <location evidence="2">Cell membrane</location>
    </subcellularLocation>
</comment>
<evidence type="ECO:0000256" key="6">
    <source>
        <dbReference type="ARBA" id="ARBA00022692"/>
    </source>
</evidence>
<evidence type="ECO:0000259" key="12">
    <source>
        <dbReference type="PROSITE" id="PS50109"/>
    </source>
</evidence>